<dbReference type="InterPro" id="IPR004154">
    <property type="entry name" value="Anticodon-bd"/>
</dbReference>
<dbReference type="Proteomes" id="UP001489333">
    <property type="component" value="Unassembled WGS sequence"/>
</dbReference>
<reference evidence="12 13" key="1">
    <citation type="submission" date="2024-04" db="EMBL/GenBank/DDBJ databases">
        <title>Novel Shewanella species isolated from Baltic Sea sediments.</title>
        <authorList>
            <person name="Martin-Rodriguez A.J."/>
            <person name="Fernandez-Juarez V."/>
            <person name="Valeriano V.D."/>
            <person name="Mihindukulasooriya I."/>
            <person name="Ceresnova L."/>
            <person name="Joffre E."/>
            <person name="Jensie-Markopoulos S."/>
            <person name="Moore E.R.B."/>
            <person name="Sjoling A."/>
        </authorList>
    </citation>
    <scope>NUCLEOTIDE SEQUENCE [LARGE SCALE GENOMIC DNA]</scope>
    <source>
        <strain evidence="12 13">VAX-SP0-0CM-1</strain>
    </source>
</reference>
<protein>
    <recommendedName>
        <fullName evidence="2 10">Threonine--tRNA ligase</fullName>
        <ecNumber evidence="2 10">6.1.1.3</ecNumber>
    </recommendedName>
</protein>
<keyword evidence="5" id="KW-0547">Nucleotide-binding</keyword>
<evidence type="ECO:0000313" key="13">
    <source>
        <dbReference type="Proteomes" id="UP001489333"/>
    </source>
</evidence>
<dbReference type="Pfam" id="PF00587">
    <property type="entry name" value="tRNA-synt_2b"/>
    <property type="match status" value="1"/>
</dbReference>
<evidence type="ECO:0000259" key="11">
    <source>
        <dbReference type="PROSITE" id="PS50862"/>
    </source>
</evidence>
<evidence type="ECO:0000256" key="9">
    <source>
        <dbReference type="ARBA" id="ARBA00049515"/>
    </source>
</evidence>
<organism evidence="12 13">
    <name type="scientific">Shewanella vaxholmensis</name>
    <dbReference type="NCBI Taxonomy" id="3063535"/>
    <lineage>
        <taxon>Bacteria</taxon>
        <taxon>Pseudomonadati</taxon>
        <taxon>Pseudomonadota</taxon>
        <taxon>Gammaproteobacteria</taxon>
        <taxon>Alteromonadales</taxon>
        <taxon>Shewanellaceae</taxon>
        <taxon>Shewanella</taxon>
    </lineage>
</organism>
<evidence type="ECO:0000256" key="3">
    <source>
        <dbReference type="ARBA" id="ARBA00022490"/>
    </source>
</evidence>
<dbReference type="InterPro" id="IPR002320">
    <property type="entry name" value="Thr-tRNA-ligase_IIa"/>
</dbReference>
<proteinExistence type="inferred from homology"/>
<dbReference type="GO" id="GO:0004829">
    <property type="term" value="F:threonine-tRNA ligase activity"/>
    <property type="evidence" value="ECO:0007669"/>
    <property type="project" value="UniProtKB-EC"/>
</dbReference>
<sequence length="412" mass="47529">MSLRFNSDFTQERMMKTHREIAEQLDLFHSEPQAPGMIFWHPNGWALFRDIQEHMRRVYRRNGFEEVNTPVFMKKELWQTSGHMDMFAENMFFGGGKENIDEYVLKPMSCPAHILLFKRGVHSHRDLPLRLFEFGLVHRNESSGSLNGCLRARQFTQDDAHVFCCWSQAEAEICGFLQRAKQVYGDYGYHNLDVKISTKPEKALGSDEQWCRAQKLLDSACYSEGFDAEYQAGEGAFYGPKIELSLTDSMGRCWQCGTIQFDFNLPERFDVQYTNEQGEFERPVIMHQAMYGSIERWLGILLEVSQGNLPDWLHPVPVAIASVNESNSQFVRQLAALCLARDMRVLVDISQNSVARKMKRFHKQKVPYILTVGDKEEAEKCVSVKCRKDGVMTHIPLAELADYLADKLVIKQ</sequence>
<keyword evidence="13" id="KW-1185">Reference proteome</keyword>
<dbReference type="PROSITE" id="PS50862">
    <property type="entry name" value="AA_TRNA_LIGASE_II"/>
    <property type="match status" value="1"/>
</dbReference>
<comment type="catalytic activity">
    <reaction evidence="9">
        <text>tRNA(Thr) + L-threonine + ATP = L-threonyl-tRNA(Thr) + AMP + diphosphate + H(+)</text>
        <dbReference type="Rhea" id="RHEA:24624"/>
        <dbReference type="Rhea" id="RHEA-COMP:9670"/>
        <dbReference type="Rhea" id="RHEA-COMP:9704"/>
        <dbReference type="ChEBI" id="CHEBI:15378"/>
        <dbReference type="ChEBI" id="CHEBI:30616"/>
        <dbReference type="ChEBI" id="CHEBI:33019"/>
        <dbReference type="ChEBI" id="CHEBI:57926"/>
        <dbReference type="ChEBI" id="CHEBI:78442"/>
        <dbReference type="ChEBI" id="CHEBI:78534"/>
        <dbReference type="ChEBI" id="CHEBI:456215"/>
        <dbReference type="EC" id="6.1.1.3"/>
    </reaction>
</comment>
<evidence type="ECO:0000256" key="1">
    <source>
        <dbReference type="ARBA" id="ARBA00008226"/>
    </source>
</evidence>
<dbReference type="InterPro" id="IPR036621">
    <property type="entry name" value="Anticodon-bd_dom_sf"/>
</dbReference>
<dbReference type="PANTHER" id="PTHR11451">
    <property type="entry name" value="THREONINE-TRNA LIGASE"/>
    <property type="match status" value="1"/>
</dbReference>
<evidence type="ECO:0000256" key="5">
    <source>
        <dbReference type="ARBA" id="ARBA00022741"/>
    </source>
</evidence>
<dbReference type="SUPFAM" id="SSF52954">
    <property type="entry name" value="Class II aaRS ABD-related"/>
    <property type="match status" value="1"/>
</dbReference>
<dbReference type="RefSeq" id="WP_342902304.1">
    <property type="nucleotide sequence ID" value="NZ_JBCHKU010000026.1"/>
</dbReference>
<comment type="similarity">
    <text evidence="1">Belongs to the class-II aminoacyl-tRNA synthetase family.</text>
</comment>
<dbReference type="Pfam" id="PF03129">
    <property type="entry name" value="HGTP_anticodon"/>
    <property type="match status" value="1"/>
</dbReference>
<keyword evidence="6" id="KW-0067">ATP-binding</keyword>
<dbReference type="PRINTS" id="PR01047">
    <property type="entry name" value="TRNASYNTHTHR"/>
</dbReference>
<evidence type="ECO:0000256" key="7">
    <source>
        <dbReference type="ARBA" id="ARBA00022917"/>
    </source>
</evidence>
<evidence type="ECO:0000256" key="10">
    <source>
        <dbReference type="NCBIfam" id="TIGR00418"/>
    </source>
</evidence>
<dbReference type="InterPro" id="IPR006195">
    <property type="entry name" value="aa-tRNA-synth_II"/>
</dbReference>
<gene>
    <name evidence="12" type="primary">thrS</name>
    <name evidence="12" type="ORF">AAGS29_16850</name>
</gene>
<keyword evidence="8" id="KW-0030">Aminoacyl-tRNA synthetase</keyword>
<evidence type="ECO:0000313" key="12">
    <source>
        <dbReference type="EMBL" id="MEM6250270.1"/>
    </source>
</evidence>
<dbReference type="Gene3D" id="3.40.50.800">
    <property type="entry name" value="Anticodon-binding domain"/>
    <property type="match status" value="1"/>
</dbReference>
<keyword evidence="3" id="KW-0963">Cytoplasm</keyword>
<dbReference type="InterPro" id="IPR002314">
    <property type="entry name" value="aa-tRNA-synt_IIb"/>
</dbReference>
<feature type="domain" description="Aminoacyl-transfer RNA synthetases class-II family profile" evidence="11">
    <location>
        <begin position="17"/>
        <end position="310"/>
    </location>
</feature>
<dbReference type="CDD" id="cd00771">
    <property type="entry name" value="ThrRS_core"/>
    <property type="match status" value="1"/>
</dbReference>
<keyword evidence="7" id="KW-0648">Protein biosynthesis</keyword>
<name>A0ABU9UVI1_9GAMM</name>
<keyword evidence="4 12" id="KW-0436">Ligase</keyword>
<dbReference type="PANTHER" id="PTHR11451:SF44">
    <property type="entry name" value="THREONINE--TRNA LIGASE, CHLOROPLASTIC_MITOCHONDRIAL 2"/>
    <property type="match status" value="1"/>
</dbReference>
<evidence type="ECO:0000256" key="2">
    <source>
        <dbReference type="ARBA" id="ARBA00013163"/>
    </source>
</evidence>
<evidence type="ECO:0000256" key="4">
    <source>
        <dbReference type="ARBA" id="ARBA00022598"/>
    </source>
</evidence>
<dbReference type="NCBIfam" id="TIGR00418">
    <property type="entry name" value="thrS"/>
    <property type="match status" value="1"/>
</dbReference>
<dbReference type="EC" id="6.1.1.3" evidence="2 10"/>
<dbReference type="InterPro" id="IPR033728">
    <property type="entry name" value="ThrRS_core"/>
</dbReference>
<dbReference type="Gene3D" id="3.30.930.10">
    <property type="entry name" value="Bira Bifunctional Protein, Domain 2"/>
    <property type="match status" value="1"/>
</dbReference>
<dbReference type="InterPro" id="IPR045864">
    <property type="entry name" value="aa-tRNA-synth_II/BPL/LPL"/>
</dbReference>
<evidence type="ECO:0000256" key="6">
    <source>
        <dbReference type="ARBA" id="ARBA00022840"/>
    </source>
</evidence>
<accession>A0ABU9UVI1</accession>
<dbReference type="EMBL" id="JBCHKU010000026">
    <property type="protein sequence ID" value="MEM6250270.1"/>
    <property type="molecule type" value="Genomic_DNA"/>
</dbReference>
<evidence type="ECO:0000256" key="8">
    <source>
        <dbReference type="ARBA" id="ARBA00023146"/>
    </source>
</evidence>
<dbReference type="SUPFAM" id="SSF55681">
    <property type="entry name" value="Class II aaRS and biotin synthetases"/>
    <property type="match status" value="1"/>
</dbReference>
<comment type="caution">
    <text evidence="12">The sequence shown here is derived from an EMBL/GenBank/DDBJ whole genome shotgun (WGS) entry which is preliminary data.</text>
</comment>